<sequence length="44" mass="5248">MSTDPIRKTRFTVRHPACQRRWQKGPAWTPNSPRRAKRCCPGRR</sequence>
<protein>
    <submittedName>
        <fullName evidence="2">Uncharacterized protein</fullName>
    </submittedName>
</protein>
<dbReference type="Proteomes" id="UP001589575">
    <property type="component" value="Unassembled WGS sequence"/>
</dbReference>
<feature type="compositionally biased region" description="Basic residues" evidence="1">
    <location>
        <begin position="34"/>
        <end position="44"/>
    </location>
</feature>
<evidence type="ECO:0000313" key="3">
    <source>
        <dbReference type="Proteomes" id="UP001589575"/>
    </source>
</evidence>
<feature type="region of interest" description="Disordered" evidence="1">
    <location>
        <begin position="22"/>
        <end position="44"/>
    </location>
</feature>
<keyword evidence="3" id="KW-1185">Reference proteome</keyword>
<accession>A0ABV5FZ96</accession>
<evidence type="ECO:0000313" key="2">
    <source>
        <dbReference type="EMBL" id="MFB9071997.1"/>
    </source>
</evidence>
<comment type="caution">
    <text evidence="2">The sequence shown here is derived from an EMBL/GenBank/DDBJ whole genome shotgun (WGS) entry which is preliminary data.</text>
</comment>
<evidence type="ECO:0000256" key="1">
    <source>
        <dbReference type="SAM" id="MobiDB-lite"/>
    </source>
</evidence>
<dbReference type="EMBL" id="JBHMFI010000001">
    <property type="protein sequence ID" value="MFB9071997.1"/>
    <property type="molecule type" value="Genomic_DNA"/>
</dbReference>
<name>A0ABV5FZ96_9MICC</name>
<proteinExistence type="predicted"/>
<gene>
    <name evidence="2" type="ORF">ACFFX0_12580</name>
</gene>
<organism evidence="2 3">
    <name type="scientific">Citricoccus parietis</name>
    <dbReference type="NCBI Taxonomy" id="592307"/>
    <lineage>
        <taxon>Bacteria</taxon>
        <taxon>Bacillati</taxon>
        <taxon>Actinomycetota</taxon>
        <taxon>Actinomycetes</taxon>
        <taxon>Micrococcales</taxon>
        <taxon>Micrococcaceae</taxon>
        <taxon>Citricoccus</taxon>
    </lineage>
</organism>
<reference evidence="2 3" key="1">
    <citation type="submission" date="2024-09" db="EMBL/GenBank/DDBJ databases">
        <authorList>
            <person name="Sun Q."/>
            <person name="Mori K."/>
        </authorList>
    </citation>
    <scope>NUCLEOTIDE SEQUENCE [LARGE SCALE GENOMIC DNA]</scope>
    <source>
        <strain evidence="2 3">CCM 7609</strain>
    </source>
</reference>